<dbReference type="OrthoDB" id="2506336at2759"/>
<evidence type="ECO:0000259" key="2">
    <source>
        <dbReference type="Pfam" id="PF07727"/>
    </source>
</evidence>
<dbReference type="PANTHER" id="PTHR11439:SF463">
    <property type="entry name" value="REVERSE TRANSCRIPTASE TY1_COPIA-TYPE DOMAIN-CONTAINING PROTEIN"/>
    <property type="match status" value="1"/>
</dbReference>
<reference evidence="3 4" key="1">
    <citation type="submission" date="2017-12" db="EMBL/GenBank/DDBJ databases">
        <title>Gene loss provides genomic basis for host adaptation in cereal stripe rust fungi.</title>
        <authorList>
            <person name="Xia C."/>
        </authorList>
    </citation>
    <scope>NUCLEOTIDE SEQUENCE [LARGE SCALE GENOMIC DNA]</scope>
    <source>
        <strain evidence="3 4">93TX-2</strain>
    </source>
</reference>
<feature type="region of interest" description="Disordered" evidence="1">
    <location>
        <begin position="1"/>
        <end position="44"/>
    </location>
</feature>
<evidence type="ECO:0000256" key="1">
    <source>
        <dbReference type="SAM" id="MobiDB-lite"/>
    </source>
</evidence>
<sequence length="414" mass="45877">MTLPMTLNLSSSGATVGDSGPGLPTGTGCDETLSPQQTNASKPKPANIITTRRRAAAAHHLLTATPFYDPLFSFSTIMDPQVTLSSPIPKTFSAAMASPKAEDWKRAVDIELEAMACLNVWQMVPFPEDRSLLGIVWVFRKKFDTDGNLVKFKARLCAQGSAQVEGIDYNETYAPTGRPAALRAMLAVGMNEGMDIHQMDVRNAFLNGALDEDIYLRPPSGLSVPPGHCLKLLKSIYGLKQAPRVWYRELLAFFESIDFAPSPVDNMAIVSHNVGRFKKLVSDCFLMDNLGPARSLLGIKIDRFDNHVKLSQEKYVDGILAEYNMTNNRFVDTPMVPNTRLVASTKNEREEFHQLGVNYRRTIGSINYLSVSTRPDIAFTVSQLSQHLENPGIKHWRAFLHLLRYLSGTKSAGI</sequence>
<comment type="caution">
    <text evidence="3">The sequence shown here is derived from an EMBL/GenBank/DDBJ whole genome shotgun (WGS) entry which is preliminary data.</text>
</comment>
<protein>
    <recommendedName>
        <fullName evidence="2">Reverse transcriptase Ty1/copia-type domain-containing protein</fullName>
    </recommendedName>
</protein>
<gene>
    <name evidence="3" type="ORF">PSHT_01588</name>
</gene>
<dbReference type="InterPro" id="IPR043502">
    <property type="entry name" value="DNA/RNA_pol_sf"/>
</dbReference>
<evidence type="ECO:0000313" key="4">
    <source>
        <dbReference type="Proteomes" id="UP000238274"/>
    </source>
</evidence>
<evidence type="ECO:0000313" key="3">
    <source>
        <dbReference type="EMBL" id="POW22111.1"/>
    </source>
</evidence>
<proteinExistence type="predicted"/>
<reference evidence="4" key="3">
    <citation type="journal article" date="2018" name="Mol. Plant Microbe Interact.">
        <title>Genome sequence resources for the wheat stripe rust pathogen (Puccinia striiformis f. sp. tritici) and the barley stripe rust pathogen (Puccinia striiformis f. sp. hordei).</title>
        <authorList>
            <person name="Xia C."/>
            <person name="Wang M."/>
            <person name="Yin C."/>
            <person name="Cornejo O.E."/>
            <person name="Hulbert S.H."/>
            <person name="Chen X."/>
        </authorList>
    </citation>
    <scope>NUCLEOTIDE SEQUENCE [LARGE SCALE GENOMIC DNA]</scope>
    <source>
        <strain evidence="4">93TX-2</strain>
    </source>
</reference>
<organism evidence="3 4">
    <name type="scientific">Puccinia striiformis</name>
    <dbReference type="NCBI Taxonomy" id="27350"/>
    <lineage>
        <taxon>Eukaryota</taxon>
        <taxon>Fungi</taxon>
        <taxon>Dikarya</taxon>
        <taxon>Basidiomycota</taxon>
        <taxon>Pucciniomycotina</taxon>
        <taxon>Pucciniomycetes</taxon>
        <taxon>Pucciniales</taxon>
        <taxon>Pucciniaceae</taxon>
        <taxon>Puccinia</taxon>
    </lineage>
</organism>
<feature type="domain" description="Reverse transcriptase Ty1/copia-type" evidence="2">
    <location>
        <begin position="119"/>
        <end position="264"/>
    </location>
</feature>
<keyword evidence="4" id="KW-1185">Reference proteome</keyword>
<feature type="compositionally biased region" description="Polar residues" evidence="1">
    <location>
        <begin position="1"/>
        <end position="14"/>
    </location>
</feature>
<dbReference type="Proteomes" id="UP000238274">
    <property type="component" value="Unassembled WGS sequence"/>
</dbReference>
<dbReference type="Pfam" id="PF07727">
    <property type="entry name" value="RVT_2"/>
    <property type="match status" value="1"/>
</dbReference>
<dbReference type="VEuPathDB" id="FungiDB:PSHT_01588"/>
<dbReference type="SUPFAM" id="SSF56672">
    <property type="entry name" value="DNA/RNA polymerases"/>
    <property type="match status" value="1"/>
</dbReference>
<name>A0A2S4WK33_9BASI</name>
<dbReference type="VEuPathDB" id="FungiDB:PSTT_16568"/>
<dbReference type="PANTHER" id="PTHR11439">
    <property type="entry name" value="GAG-POL-RELATED RETROTRANSPOSON"/>
    <property type="match status" value="1"/>
</dbReference>
<dbReference type="InterPro" id="IPR013103">
    <property type="entry name" value="RVT_2"/>
</dbReference>
<dbReference type="EMBL" id="PKSM01000013">
    <property type="protein sequence ID" value="POW22111.1"/>
    <property type="molecule type" value="Genomic_DNA"/>
</dbReference>
<accession>A0A2S4WK33</accession>
<dbReference type="AlphaFoldDB" id="A0A2S4WK33"/>
<reference evidence="4" key="2">
    <citation type="journal article" date="2018" name="BMC Genomics">
        <title>Genomic insights into host adaptation between the wheat stripe rust pathogen (Puccinia striiformis f. sp. tritici) and the barley stripe rust pathogen (Puccinia striiformis f. sp. hordei).</title>
        <authorList>
            <person name="Xia C."/>
            <person name="Wang M."/>
            <person name="Yin C."/>
            <person name="Cornejo O.E."/>
            <person name="Hulbert S.H."/>
            <person name="Chen X."/>
        </authorList>
    </citation>
    <scope>NUCLEOTIDE SEQUENCE [LARGE SCALE GENOMIC DNA]</scope>
    <source>
        <strain evidence="4">93TX-2</strain>
    </source>
</reference>